<name>A0A254N2C7_9BURK</name>
<dbReference type="CDD" id="cd10456">
    <property type="entry name" value="GIY-YIG_UPF0213"/>
    <property type="match status" value="1"/>
</dbReference>
<dbReference type="Proteomes" id="UP000197446">
    <property type="component" value="Unassembled WGS sequence"/>
</dbReference>
<proteinExistence type="inferred from homology"/>
<feature type="domain" description="GIY-YIG" evidence="2">
    <location>
        <begin position="8"/>
        <end position="84"/>
    </location>
</feature>
<dbReference type="OrthoDB" id="9797095at2"/>
<comment type="caution">
    <text evidence="3">The sequence shown here is derived from an EMBL/GenBank/DDBJ whole genome shotgun (WGS) entry which is preliminary data.</text>
</comment>
<sequence length="105" mass="11667">MTTASTEQPWFVYLLLCRSGRIYTGVTPGLDHRMKAHKTGRGALFTKMDPPVRLLAAKPFASKGEALQIERQVKGVGAQHKLTLARIWSEQHPVDQATQDRLALA</sequence>
<dbReference type="EMBL" id="NISI01000011">
    <property type="protein sequence ID" value="OWR01914.1"/>
    <property type="molecule type" value="Genomic_DNA"/>
</dbReference>
<reference evidence="3 4" key="1">
    <citation type="journal article" date="2007" name="Int. J. Syst. Evol. Microbiol.">
        <title>Description of Pelomonas aquatica sp. nov. and Pelomonas puraquae sp. nov., isolated from industrial and haemodialysis water.</title>
        <authorList>
            <person name="Gomila M."/>
            <person name="Bowien B."/>
            <person name="Falsen E."/>
            <person name="Moore E.R."/>
            <person name="Lalucat J."/>
        </authorList>
    </citation>
    <scope>NUCLEOTIDE SEQUENCE [LARGE SCALE GENOMIC DNA]</scope>
    <source>
        <strain evidence="3 4">CCUG 52769</strain>
    </source>
</reference>
<dbReference type="InterPro" id="IPR035901">
    <property type="entry name" value="GIY-YIG_endonuc_sf"/>
</dbReference>
<comment type="similarity">
    <text evidence="1">Belongs to the UPF0213 family.</text>
</comment>
<dbReference type="Pfam" id="PF01541">
    <property type="entry name" value="GIY-YIG"/>
    <property type="match status" value="1"/>
</dbReference>
<dbReference type="InterPro" id="IPR000305">
    <property type="entry name" value="GIY-YIG_endonuc"/>
</dbReference>
<dbReference type="PANTHER" id="PTHR34477:SF1">
    <property type="entry name" value="UPF0213 PROTEIN YHBQ"/>
    <property type="match status" value="1"/>
</dbReference>
<evidence type="ECO:0000313" key="3">
    <source>
        <dbReference type="EMBL" id="OWR01914.1"/>
    </source>
</evidence>
<dbReference type="InterPro" id="IPR050190">
    <property type="entry name" value="UPF0213_domain"/>
</dbReference>
<accession>A0A254N2C7</accession>
<dbReference type="PROSITE" id="PS50164">
    <property type="entry name" value="GIY_YIG"/>
    <property type="match status" value="1"/>
</dbReference>
<protein>
    <recommendedName>
        <fullName evidence="2">GIY-YIG domain-containing protein</fullName>
    </recommendedName>
</protein>
<evidence type="ECO:0000259" key="2">
    <source>
        <dbReference type="PROSITE" id="PS50164"/>
    </source>
</evidence>
<dbReference type="Gene3D" id="3.40.1440.10">
    <property type="entry name" value="GIY-YIG endonuclease"/>
    <property type="match status" value="1"/>
</dbReference>
<dbReference type="PANTHER" id="PTHR34477">
    <property type="entry name" value="UPF0213 PROTEIN YHBQ"/>
    <property type="match status" value="1"/>
</dbReference>
<evidence type="ECO:0000256" key="1">
    <source>
        <dbReference type="ARBA" id="ARBA00007435"/>
    </source>
</evidence>
<evidence type="ECO:0000313" key="4">
    <source>
        <dbReference type="Proteomes" id="UP000197446"/>
    </source>
</evidence>
<gene>
    <name evidence="3" type="ORF">CDO81_21510</name>
</gene>
<keyword evidence="4" id="KW-1185">Reference proteome</keyword>
<dbReference type="AlphaFoldDB" id="A0A254N2C7"/>
<dbReference type="SUPFAM" id="SSF82771">
    <property type="entry name" value="GIY-YIG endonuclease"/>
    <property type="match status" value="1"/>
</dbReference>
<organism evidence="3 4">
    <name type="scientific">Roseateles puraquae</name>
    <dbReference type="NCBI Taxonomy" id="431059"/>
    <lineage>
        <taxon>Bacteria</taxon>
        <taxon>Pseudomonadati</taxon>
        <taxon>Pseudomonadota</taxon>
        <taxon>Betaproteobacteria</taxon>
        <taxon>Burkholderiales</taxon>
        <taxon>Sphaerotilaceae</taxon>
        <taxon>Roseateles</taxon>
    </lineage>
</organism>